<dbReference type="GeneID" id="81428324"/>
<proteinExistence type="predicted"/>
<evidence type="ECO:0008006" key="3">
    <source>
        <dbReference type="Google" id="ProtNLM"/>
    </source>
</evidence>
<dbReference type="EMBL" id="JAPQKN010000004">
    <property type="protein sequence ID" value="KAJ5160019.1"/>
    <property type="molecule type" value="Genomic_DNA"/>
</dbReference>
<dbReference type="OrthoDB" id="2338662at2759"/>
<dbReference type="InterPro" id="IPR017853">
    <property type="entry name" value="GH"/>
</dbReference>
<gene>
    <name evidence="1" type="ORF">N7482_007023</name>
</gene>
<dbReference type="Gene3D" id="3.20.20.80">
    <property type="entry name" value="Glycosidases"/>
    <property type="match status" value="1"/>
</dbReference>
<accession>A0A9W9HVY0</accession>
<keyword evidence="2" id="KW-1185">Reference proteome</keyword>
<dbReference type="RefSeq" id="XP_056541577.1">
    <property type="nucleotide sequence ID" value="XM_056689148.1"/>
</dbReference>
<dbReference type="AlphaFoldDB" id="A0A9W9HVY0"/>
<evidence type="ECO:0000313" key="1">
    <source>
        <dbReference type="EMBL" id="KAJ5160019.1"/>
    </source>
</evidence>
<dbReference type="Proteomes" id="UP001149163">
    <property type="component" value="Unassembled WGS sequence"/>
</dbReference>
<reference evidence="1" key="2">
    <citation type="journal article" date="2023" name="IMA Fungus">
        <title>Comparative genomic study of the Penicillium genus elucidates a diverse pangenome and 15 lateral gene transfer events.</title>
        <authorList>
            <person name="Petersen C."/>
            <person name="Sorensen T."/>
            <person name="Nielsen M.R."/>
            <person name="Sondergaard T.E."/>
            <person name="Sorensen J.L."/>
            <person name="Fitzpatrick D.A."/>
            <person name="Frisvad J.C."/>
            <person name="Nielsen K.L."/>
        </authorList>
    </citation>
    <scope>NUCLEOTIDE SEQUENCE</scope>
    <source>
        <strain evidence="1">IBT 26290</strain>
    </source>
</reference>
<name>A0A9W9HVY0_9EURO</name>
<protein>
    <recommendedName>
        <fullName evidence="3">Glycoside hydrolase subgroup catalytic core</fullName>
    </recommendedName>
</protein>
<sequence length="502" mass="56010">MSLYTPGDDTGSFIIDADMSYIRGEPLRETGHGSQDLDLEITVGEGQLTLRHTIAINSSSIELDFPLHSLAPHSRPYSVTLKATRPNCDRAYTATTQVYHLPKRADGGSVTKVDSLYGGLLVQNKSDDSSPWSPLLPYSFYVSWDGWLKKSLSNVQKFKDQGYNIIHIVPNAGLANQAFNFTELNMFLDKCDEVGLWVMYDMRWTYQNLTSVRDQVNMLKTRKSMLLWYTGDEPDGQGDPLNATRVTYDLIKSLDPWHPVSLCLNCFNFYYEEYSSGADIILSDVYPIAVNTSWSEVYGTPCNTTYGCCGCDDCEGTLDDISVRLDRFVEYQTWIGTGPKSIWGVPMAFGNESFWSRYPTAAEEVTMTMLSVNHNAKGIVMWDYPTTTELERVTSQLSRVLASEEVVRFLLGAPTVALQATGPSKMDVASWRLGTQMVVSILSLQTPAWLSNVSVTLPEGARAVHKVLWGSGDWRLIEGQLVKTGGRGLETDLVIVEFDADQ</sequence>
<reference evidence="1" key="1">
    <citation type="submission" date="2022-11" db="EMBL/GenBank/DDBJ databases">
        <authorList>
            <person name="Petersen C."/>
        </authorList>
    </citation>
    <scope>NUCLEOTIDE SEQUENCE</scope>
    <source>
        <strain evidence="1">IBT 26290</strain>
    </source>
</reference>
<dbReference type="SUPFAM" id="SSF51445">
    <property type="entry name" value="(Trans)glycosidases"/>
    <property type="match status" value="1"/>
</dbReference>
<organism evidence="1 2">
    <name type="scientific">Penicillium canariense</name>
    <dbReference type="NCBI Taxonomy" id="189055"/>
    <lineage>
        <taxon>Eukaryota</taxon>
        <taxon>Fungi</taxon>
        <taxon>Dikarya</taxon>
        <taxon>Ascomycota</taxon>
        <taxon>Pezizomycotina</taxon>
        <taxon>Eurotiomycetes</taxon>
        <taxon>Eurotiomycetidae</taxon>
        <taxon>Eurotiales</taxon>
        <taxon>Aspergillaceae</taxon>
        <taxon>Penicillium</taxon>
    </lineage>
</organism>
<comment type="caution">
    <text evidence="1">The sequence shown here is derived from an EMBL/GenBank/DDBJ whole genome shotgun (WGS) entry which is preliminary data.</text>
</comment>
<evidence type="ECO:0000313" key="2">
    <source>
        <dbReference type="Proteomes" id="UP001149163"/>
    </source>
</evidence>